<dbReference type="GO" id="GO:0005975">
    <property type="term" value="P:carbohydrate metabolic process"/>
    <property type="evidence" value="ECO:0007669"/>
    <property type="project" value="InterPro"/>
</dbReference>
<name>A0A840D0V6_9BACE</name>
<dbReference type="AlphaFoldDB" id="A0A840D0V6"/>
<dbReference type="InterPro" id="IPR008928">
    <property type="entry name" value="6-hairpin_glycosidase_sf"/>
</dbReference>
<feature type="signal peptide" evidence="1">
    <location>
        <begin position="1"/>
        <end position="19"/>
    </location>
</feature>
<dbReference type="GO" id="GO:0016787">
    <property type="term" value="F:hydrolase activity"/>
    <property type="evidence" value="ECO:0007669"/>
    <property type="project" value="UniProtKB-KW"/>
</dbReference>
<evidence type="ECO:0000313" key="2">
    <source>
        <dbReference type="EMBL" id="MBB4045720.1"/>
    </source>
</evidence>
<dbReference type="PIRSF" id="PIRSF021505">
    <property type="entry name" value="O_gly_hdrol"/>
    <property type="match status" value="1"/>
</dbReference>
<dbReference type="PANTHER" id="PTHR47791:SF4">
    <property type="entry name" value="(PUTATIVE SECRETED PROTEIN)-RELATED"/>
    <property type="match status" value="1"/>
</dbReference>
<dbReference type="RefSeq" id="WP_044163279.1">
    <property type="nucleotide sequence ID" value="NZ_JACIER010000017.1"/>
</dbReference>
<dbReference type="InterPro" id="IPR005198">
    <property type="entry name" value="Glyco_hydro_76"/>
</dbReference>
<evidence type="ECO:0000256" key="1">
    <source>
        <dbReference type="SAM" id="SignalP"/>
    </source>
</evidence>
<comment type="caution">
    <text evidence="2">The sequence shown here is derived from an EMBL/GenBank/DDBJ whole genome shotgun (WGS) entry which is preliminary data.</text>
</comment>
<accession>A0A840D0V6</accession>
<dbReference type="InterPro" id="IPR014512">
    <property type="entry name" value="O_gly_hydro"/>
</dbReference>
<reference evidence="2" key="1">
    <citation type="submission" date="2020-08" db="EMBL/GenBank/DDBJ databases">
        <title>Genomic Encyclopedia of Type Strains, Phase IV (KMG-IV): sequencing the most valuable type-strain genomes for metagenomic binning, comparative biology and taxonomic classification.</title>
        <authorList>
            <person name="Goeker M."/>
        </authorList>
    </citation>
    <scope>NUCLEOTIDE SEQUENCE [LARGE SCALE GENOMIC DNA]</scope>
    <source>
        <strain evidence="2">DSM 105720</strain>
    </source>
</reference>
<feature type="chain" id="PRO_5033049784" evidence="1">
    <location>
        <begin position="20"/>
        <end position="385"/>
    </location>
</feature>
<evidence type="ECO:0000313" key="3">
    <source>
        <dbReference type="Proteomes" id="UP000560658"/>
    </source>
</evidence>
<dbReference type="Pfam" id="PF03663">
    <property type="entry name" value="Glyco_hydro_76"/>
    <property type="match status" value="1"/>
</dbReference>
<dbReference type="SUPFAM" id="SSF48208">
    <property type="entry name" value="Six-hairpin glycosidases"/>
    <property type="match status" value="1"/>
</dbReference>
<organism evidence="2 3">
    <name type="scientific">Bacteroides reticulotermitis</name>
    <dbReference type="NCBI Taxonomy" id="1133319"/>
    <lineage>
        <taxon>Bacteria</taxon>
        <taxon>Pseudomonadati</taxon>
        <taxon>Bacteroidota</taxon>
        <taxon>Bacteroidia</taxon>
        <taxon>Bacteroidales</taxon>
        <taxon>Bacteroidaceae</taxon>
        <taxon>Bacteroides</taxon>
    </lineage>
</organism>
<keyword evidence="3" id="KW-1185">Reference proteome</keyword>
<dbReference type="EMBL" id="JACIER010000017">
    <property type="protein sequence ID" value="MBB4045720.1"/>
    <property type="molecule type" value="Genomic_DNA"/>
</dbReference>
<gene>
    <name evidence="2" type="ORF">GGR06_003539</name>
</gene>
<protein>
    <submittedName>
        <fullName evidence="2">Rhamnogalacturonyl hydrolase YesR</fullName>
    </submittedName>
</protein>
<dbReference type="Gene3D" id="1.50.10.20">
    <property type="match status" value="1"/>
</dbReference>
<dbReference type="InterPro" id="IPR053169">
    <property type="entry name" value="MUG_Protein"/>
</dbReference>
<proteinExistence type="predicted"/>
<dbReference type="PANTHER" id="PTHR47791">
    <property type="entry name" value="MEIOTICALLY UP-REGULATED GENE 191 PROTEIN"/>
    <property type="match status" value="1"/>
</dbReference>
<keyword evidence="1" id="KW-0732">Signal</keyword>
<keyword evidence="2" id="KW-0378">Hydrolase</keyword>
<sequence>MRNVYFVACLLCCFSSAYGKKHVTTPYITIADSILYNVLNLYQTPDGLLTETYPVDPEQKITYLAGGTQQNGTLKASFLWPYSGMMSGCVALYKATGDKKYKKALEKRILPGLEQYWDDSRLPACYQSYPVKYGQHGRYYDDNIWVALDYCDYYQLTRKPAYLKKAIDLYQYIYSGWSDELGGGIFWCEQQKEAKHTCSNAPSTVLGVKLYRLTKDKKYLDKAKETYAWTKKHLCDPTDYVYWDNVNLKGKVSKAKYSYNSGQMIQAGVLLYEETGDKQYLLDAQKTAAGTDAFFRIQADKQDPAIKVHKDMAWFNVILLRGFKSLSKVDGNTTYVKALTENALHAWKNYRDTNGLLGRDWSGHKEEPHKWLLDNACMIELFAEM</sequence>
<dbReference type="Proteomes" id="UP000560658">
    <property type="component" value="Unassembled WGS sequence"/>
</dbReference>